<dbReference type="EMBL" id="JABBXD010000007">
    <property type="protein sequence ID" value="MBD3586638.1"/>
    <property type="molecule type" value="Genomic_DNA"/>
</dbReference>
<dbReference type="Proteomes" id="UP000624419">
    <property type="component" value="Unassembled WGS sequence"/>
</dbReference>
<proteinExistence type="predicted"/>
<protein>
    <submittedName>
        <fullName evidence="1">Uncharacterized protein</fullName>
    </submittedName>
</protein>
<accession>A0ABR8LKA8</accession>
<keyword evidence="2" id="KW-1185">Reference proteome</keyword>
<comment type="caution">
    <text evidence="1">The sequence shown here is derived from an EMBL/GenBank/DDBJ whole genome shotgun (WGS) entry which is preliminary data.</text>
</comment>
<organism evidence="1 2">
    <name type="scientific">Salinimonas profundi</name>
    <dbReference type="NCBI Taxonomy" id="2729140"/>
    <lineage>
        <taxon>Bacteria</taxon>
        <taxon>Pseudomonadati</taxon>
        <taxon>Pseudomonadota</taxon>
        <taxon>Gammaproteobacteria</taxon>
        <taxon>Alteromonadales</taxon>
        <taxon>Alteromonadaceae</taxon>
        <taxon>Alteromonas/Salinimonas group</taxon>
        <taxon>Salinimonas</taxon>
    </lineage>
</organism>
<dbReference type="RefSeq" id="WP_191025747.1">
    <property type="nucleotide sequence ID" value="NZ_JABBXD010000007.1"/>
</dbReference>
<evidence type="ECO:0000313" key="1">
    <source>
        <dbReference type="EMBL" id="MBD3586638.1"/>
    </source>
</evidence>
<name>A0ABR8LKA8_9ALTE</name>
<reference evidence="1 2" key="1">
    <citation type="submission" date="2020-04" db="EMBL/GenBank/DDBJ databases">
        <title>Salinimonas sp. HHU 13199.</title>
        <authorList>
            <person name="Cui X."/>
            <person name="Zhang D."/>
        </authorList>
    </citation>
    <scope>NUCLEOTIDE SEQUENCE [LARGE SCALE GENOMIC DNA]</scope>
    <source>
        <strain evidence="1 2">HHU 13199</strain>
    </source>
</reference>
<evidence type="ECO:0000313" key="2">
    <source>
        <dbReference type="Proteomes" id="UP000624419"/>
    </source>
</evidence>
<gene>
    <name evidence="1" type="ORF">HHX48_12895</name>
</gene>
<sequence>MSDKNLKYKYVITSGWWCGDDPNEKRVRYGSEEIRSVSFFRKWKKSVLNNTQPQKILIVDSNSPTKPDPEDLNDVEFVSLSENAGHSTAHTGKYCGYMRSVIMGLTYASLCDCDYWVYVEQDALLQGEGVIEHCISKMNTPFMFGNAAGVPQLLQQSLIIIRRDGFEDFLKYLNNIELADNQMPPETKFALAASPKLRKLPRILFMPNTKNSWMRKKMRPLIRFLVARLRGYEDLPIGYGRARPIDFSDTYLYFQHASEEELSAYYTQNEDHKNLDLVKD</sequence>